<keyword evidence="3 10" id="KW-0813">Transport</keyword>
<organism evidence="11 12">
    <name type="scientific">candidate division WOR-1 bacterium RIFCSPHIGHO2_01_FULL_53_15</name>
    <dbReference type="NCBI Taxonomy" id="1802564"/>
    <lineage>
        <taxon>Bacteria</taxon>
        <taxon>Bacillati</taxon>
        <taxon>Saganbacteria</taxon>
    </lineage>
</organism>
<dbReference type="Proteomes" id="UP000178724">
    <property type="component" value="Unassembled WGS sequence"/>
</dbReference>
<comment type="similarity">
    <text evidence="2 10">Belongs to the SecG family.</text>
</comment>
<gene>
    <name evidence="11" type="ORF">A2625_02370</name>
</gene>
<evidence type="ECO:0000256" key="4">
    <source>
        <dbReference type="ARBA" id="ARBA00022475"/>
    </source>
</evidence>
<dbReference type="PRINTS" id="PR01651">
    <property type="entry name" value="SECGEXPORT"/>
</dbReference>
<comment type="caution">
    <text evidence="11">The sequence shown here is derived from an EMBL/GenBank/DDBJ whole genome shotgun (WGS) entry which is preliminary data.</text>
</comment>
<protein>
    <recommendedName>
        <fullName evidence="10">Protein-export membrane protein SecG</fullName>
    </recommendedName>
</protein>
<keyword evidence="7 10" id="KW-1133">Transmembrane helix</keyword>
<dbReference type="NCBIfam" id="TIGR00810">
    <property type="entry name" value="secG"/>
    <property type="match status" value="1"/>
</dbReference>
<evidence type="ECO:0000313" key="12">
    <source>
        <dbReference type="Proteomes" id="UP000178724"/>
    </source>
</evidence>
<dbReference type="GO" id="GO:0005886">
    <property type="term" value="C:plasma membrane"/>
    <property type="evidence" value="ECO:0007669"/>
    <property type="project" value="UniProtKB-SubCell"/>
</dbReference>
<keyword evidence="5 10" id="KW-0812">Transmembrane</keyword>
<dbReference type="PANTHER" id="PTHR34182">
    <property type="entry name" value="PROTEIN-EXPORT MEMBRANE PROTEIN SECG"/>
    <property type="match status" value="1"/>
</dbReference>
<dbReference type="PANTHER" id="PTHR34182:SF1">
    <property type="entry name" value="PROTEIN-EXPORT MEMBRANE PROTEIN SECG"/>
    <property type="match status" value="1"/>
</dbReference>
<dbReference type="AlphaFoldDB" id="A0A1F4PZM7"/>
<keyword evidence="4 10" id="KW-1003">Cell membrane</keyword>
<dbReference type="Pfam" id="PF03840">
    <property type="entry name" value="SecG"/>
    <property type="match status" value="1"/>
</dbReference>
<proteinExistence type="inferred from homology"/>
<dbReference type="GO" id="GO:0015450">
    <property type="term" value="F:protein-transporting ATPase activity"/>
    <property type="evidence" value="ECO:0007669"/>
    <property type="project" value="UniProtKB-UniRule"/>
</dbReference>
<keyword evidence="8 10" id="KW-0811">Translocation</keyword>
<evidence type="ECO:0000256" key="5">
    <source>
        <dbReference type="ARBA" id="ARBA00022692"/>
    </source>
</evidence>
<evidence type="ECO:0000256" key="6">
    <source>
        <dbReference type="ARBA" id="ARBA00022927"/>
    </source>
</evidence>
<comment type="caution">
    <text evidence="10">Lacks conserved residue(s) required for the propagation of feature annotation.</text>
</comment>
<keyword evidence="9 10" id="KW-0472">Membrane</keyword>
<comment type="subcellular location">
    <subcellularLocation>
        <location evidence="1 10">Cell membrane</location>
        <topology evidence="1 10">Multi-pass membrane protein</topology>
    </subcellularLocation>
</comment>
<evidence type="ECO:0000256" key="1">
    <source>
        <dbReference type="ARBA" id="ARBA00004651"/>
    </source>
</evidence>
<comment type="function">
    <text evidence="10">Involved in protein export. Participates in an early event of protein translocation.</text>
</comment>
<reference evidence="11 12" key="1">
    <citation type="journal article" date="2016" name="Nat. Commun.">
        <title>Thousands of microbial genomes shed light on interconnected biogeochemical processes in an aquifer system.</title>
        <authorList>
            <person name="Anantharaman K."/>
            <person name="Brown C.T."/>
            <person name="Hug L.A."/>
            <person name="Sharon I."/>
            <person name="Castelle C.J."/>
            <person name="Probst A.J."/>
            <person name="Thomas B.C."/>
            <person name="Singh A."/>
            <person name="Wilkins M.J."/>
            <person name="Karaoz U."/>
            <person name="Brodie E.L."/>
            <person name="Williams K.H."/>
            <person name="Hubbard S.S."/>
            <person name="Banfield J.F."/>
        </authorList>
    </citation>
    <scope>NUCLEOTIDE SEQUENCE [LARGE SCALE GENOMIC DNA]</scope>
</reference>
<sequence>MNMRGLLLIIQFLSALFLIIAVLLHTAKGEGLGGIGGSAKLFGTPKGLEEGLDRITWGLAITFMVISVILAVLKA</sequence>
<dbReference type="GO" id="GO:0009306">
    <property type="term" value="P:protein secretion"/>
    <property type="evidence" value="ECO:0007669"/>
    <property type="project" value="UniProtKB-UniRule"/>
</dbReference>
<dbReference type="EMBL" id="METM01000029">
    <property type="protein sequence ID" value="OGB89148.1"/>
    <property type="molecule type" value="Genomic_DNA"/>
</dbReference>
<evidence type="ECO:0000256" key="3">
    <source>
        <dbReference type="ARBA" id="ARBA00022448"/>
    </source>
</evidence>
<feature type="transmembrane region" description="Helical" evidence="10">
    <location>
        <begin position="55"/>
        <end position="73"/>
    </location>
</feature>
<evidence type="ECO:0000256" key="10">
    <source>
        <dbReference type="RuleBase" id="RU365087"/>
    </source>
</evidence>
<evidence type="ECO:0000256" key="9">
    <source>
        <dbReference type="ARBA" id="ARBA00023136"/>
    </source>
</evidence>
<evidence type="ECO:0000256" key="8">
    <source>
        <dbReference type="ARBA" id="ARBA00023010"/>
    </source>
</evidence>
<dbReference type="GO" id="GO:0043952">
    <property type="term" value="P:protein transport by the Sec complex"/>
    <property type="evidence" value="ECO:0007669"/>
    <property type="project" value="TreeGrafter"/>
</dbReference>
<evidence type="ECO:0000256" key="2">
    <source>
        <dbReference type="ARBA" id="ARBA00008445"/>
    </source>
</evidence>
<evidence type="ECO:0000256" key="7">
    <source>
        <dbReference type="ARBA" id="ARBA00022989"/>
    </source>
</evidence>
<dbReference type="InterPro" id="IPR004692">
    <property type="entry name" value="SecG"/>
</dbReference>
<name>A0A1F4PZM7_UNCSA</name>
<evidence type="ECO:0000313" key="11">
    <source>
        <dbReference type="EMBL" id="OGB89148.1"/>
    </source>
</evidence>
<accession>A0A1F4PZM7</accession>
<dbReference type="GO" id="GO:0065002">
    <property type="term" value="P:intracellular protein transmembrane transport"/>
    <property type="evidence" value="ECO:0007669"/>
    <property type="project" value="TreeGrafter"/>
</dbReference>
<keyword evidence="6 10" id="KW-0653">Protein transport</keyword>